<evidence type="ECO:0000313" key="3">
    <source>
        <dbReference type="Proteomes" id="UP001218188"/>
    </source>
</evidence>
<dbReference type="AlphaFoldDB" id="A0AAD6SG94"/>
<evidence type="ECO:0000256" key="1">
    <source>
        <dbReference type="SAM" id="MobiDB-lite"/>
    </source>
</evidence>
<accession>A0AAD6SG94</accession>
<name>A0AAD6SG94_9AGAR</name>
<feature type="compositionally biased region" description="Polar residues" evidence="1">
    <location>
        <begin position="98"/>
        <end position="120"/>
    </location>
</feature>
<reference evidence="2" key="1">
    <citation type="submission" date="2023-03" db="EMBL/GenBank/DDBJ databases">
        <title>Massive genome expansion in bonnet fungi (Mycena s.s.) driven by repeated elements and novel gene families across ecological guilds.</title>
        <authorList>
            <consortium name="Lawrence Berkeley National Laboratory"/>
            <person name="Harder C.B."/>
            <person name="Miyauchi S."/>
            <person name="Viragh M."/>
            <person name="Kuo A."/>
            <person name="Thoen E."/>
            <person name="Andreopoulos B."/>
            <person name="Lu D."/>
            <person name="Skrede I."/>
            <person name="Drula E."/>
            <person name="Henrissat B."/>
            <person name="Morin E."/>
            <person name="Kohler A."/>
            <person name="Barry K."/>
            <person name="LaButti K."/>
            <person name="Morin E."/>
            <person name="Salamov A."/>
            <person name="Lipzen A."/>
            <person name="Mereny Z."/>
            <person name="Hegedus B."/>
            <person name="Baldrian P."/>
            <person name="Stursova M."/>
            <person name="Weitz H."/>
            <person name="Taylor A."/>
            <person name="Grigoriev I.V."/>
            <person name="Nagy L.G."/>
            <person name="Martin F."/>
            <person name="Kauserud H."/>
        </authorList>
    </citation>
    <scope>NUCLEOTIDE SEQUENCE</scope>
    <source>
        <strain evidence="2">CBHHK200</strain>
    </source>
</reference>
<feature type="compositionally biased region" description="Polar residues" evidence="1">
    <location>
        <begin position="161"/>
        <end position="173"/>
    </location>
</feature>
<comment type="caution">
    <text evidence="2">The sequence shown here is derived from an EMBL/GenBank/DDBJ whole genome shotgun (WGS) entry which is preliminary data.</text>
</comment>
<evidence type="ECO:0000313" key="2">
    <source>
        <dbReference type="EMBL" id="KAJ7026567.1"/>
    </source>
</evidence>
<dbReference type="EMBL" id="JARJCM010000136">
    <property type="protein sequence ID" value="KAJ7026567.1"/>
    <property type="molecule type" value="Genomic_DNA"/>
</dbReference>
<sequence>MNQFEYAEDSFRLPEGIKRIGYDADTARYTFCDREGNTYLGPPHEEYGSLTLVENSTDDRPHAFASSENPKPDLSIGASPSQDSGARFHDFVPAHLITSPSSAESTLSGSPRSGETSSGSRFRDAVRKTALPGMQSVVKNVRRSTTSVLRRKQTQNHDNETTGLLPQSGSKATSRQKRSMTSAPAPAVVSFDVKDAKD</sequence>
<protein>
    <submittedName>
        <fullName evidence="2">Uncharacterized protein</fullName>
    </submittedName>
</protein>
<proteinExistence type="predicted"/>
<gene>
    <name evidence="2" type="ORF">C8F04DRAFT_1045557</name>
</gene>
<organism evidence="2 3">
    <name type="scientific">Mycena alexandri</name>
    <dbReference type="NCBI Taxonomy" id="1745969"/>
    <lineage>
        <taxon>Eukaryota</taxon>
        <taxon>Fungi</taxon>
        <taxon>Dikarya</taxon>
        <taxon>Basidiomycota</taxon>
        <taxon>Agaricomycotina</taxon>
        <taxon>Agaricomycetes</taxon>
        <taxon>Agaricomycetidae</taxon>
        <taxon>Agaricales</taxon>
        <taxon>Marasmiineae</taxon>
        <taxon>Mycenaceae</taxon>
        <taxon>Mycena</taxon>
    </lineage>
</organism>
<keyword evidence="3" id="KW-1185">Reference proteome</keyword>
<feature type="region of interest" description="Disordered" evidence="1">
    <location>
        <begin position="58"/>
        <end position="198"/>
    </location>
</feature>
<dbReference type="Proteomes" id="UP001218188">
    <property type="component" value="Unassembled WGS sequence"/>
</dbReference>